<comment type="caution">
    <text evidence="2">The sequence shown here is derived from an EMBL/GenBank/DDBJ whole genome shotgun (WGS) entry which is preliminary data.</text>
</comment>
<keyword evidence="1" id="KW-0812">Transmembrane</keyword>
<gene>
    <name evidence="2" type="ORF">IFM46972_11544</name>
</gene>
<dbReference type="AlphaFoldDB" id="A0A8H3SHQ4"/>
<protein>
    <submittedName>
        <fullName evidence="2">Uncharacterized protein</fullName>
    </submittedName>
</protein>
<feature type="transmembrane region" description="Helical" evidence="1">
    <location>
        <begin position="67"/>
        <end position="89"/>
    </location>
</feature>
<dbReference type="Proteomes" id="UP000465221">
    <property type="component" value="Unassembled WGS sequence"/>
</dbReference>
<name>A0A8H3SHQ4_9EURO</name>
<evidence type="ECO:0000313" key="2">
    <source>
        <dbReference type="EMBL" id="GFF60125.1"/>
    </source>
</evidence>
<sequence>LVPLALCAAALICLAIIFKGCRPTLLPQDLFFLKGLWGYYSSKEGVALLLLKASKAMLSRLLKPSRLVITVYISIMAATTLTVIMELFINIFK</sequence>
<organism evidence="2 3">
    <name type="scientific">Aspergillus udagawae</name>
    <dbReference type="NCBI Taxonomy" id="91492"/>
    <lineage>
        <taxon>Eukaryota</taxon>
        <taxon>Fungi</taxon>
        <taxon>Dikarya</taxon>
        <taxon>Ascomycota</taxon>
        <taxon>Pezizomycotina</taxon>
        <taxon>Eurotiomycetes</taxon>
        <taxon>Eurotiomycetidae</taxon>
        <taxon>Eurotiales</taxon>
        <taxon>Aspergillaceae</taxon>
        <taxon>Aspergillus</taxon>
        <taxon>Aspergillus subgen. Fumigati</taxon>
    </lineage>
</organism>
<proteinExistence type="predicted"/>
<keyword evidence="1" id="KW-0472">Membrane</keyword>
<keyword evidence="1" id="KW-1133">Transmembrane helix</keyword>
<feature type="non-terminal residue" evidence="2">
    <location>
        <position position="93"/>
    </location>
</feature>
<dbReference type="EMBL" id="BLKC01000264">
    <property type="protein sequence ID" value="GFF60125.1"/>
    <property type="molecule type" value="Genomic_DNA"/>
</dbReference>
<evidence type="ECO:0000313" key="3">
    <source>
        <dbReference type="Proteomes" id="UP000465221"/>
    </source>
</evidence>
<accession>A0A8H3SHQ4</accession>
<reference evidence="2 3" key="1">
    <citation type="submission" date="2020-01" db="EMBL/GenBank/DDBJ databases">
        <title>Draft genome sequence of Aspergillus udagawae IFM 46972.</title>
        <authorList>
            <person name="Takahashi H."/>
            <person name="Yaguchi T."/>
        </authorList>
    </citation>
    <scope>NUCLEOTIDE SEQUENCE [LARGE SCALE GENOMIC DNA]</scope>
    <source>
        <strain evidence="2 3">IFM 46972</strain>
    </source>
</reference>
<evidence type="ECO:0000256" key="1">
    <source>
        <dbReference type="SAM" id="Phobius"/>
    </source>
</evidence>